<gene>
    <name evidence="1" type="ORF">ACFSYJ_36555</name>
</gene>
<dbReference type="Proteomes" id="UP001597419">
    <property type="component" value="Unassembled WGS sequence"/>
</dbReference>
<name>A0ABW5GUG2_9PSEU</name>
<protein>
    <submittedName>
        <fullName evidence="1">Uncharacterized protein</fullName>
    </submittedName>
</protein>
<dbReference type="EMBL" id="JBHUKU010000024">
    <property type="protein sequence ID" value="MFD2464177.1"/>
    <property type="molecule type" value="Genomic_DNA"/>
</dbReference>
<organism evidence="1 2">
    <name type="scientific">Amycolatopsis samaneae</name>
    <dbReference type="NCBI Taxonomy" id="664691"/>
    <lineage>
        <taxon>Bacteria</taxon>
        <taxon>Bacillati</taxon>
        <taxon>Actinomycetota</taxon>
        <taxon>Actinomycetes</taxon>
        <taxon>Pseudonocardiales</taxon>
        <taxon>Pseudonocardiaceae</taxon>
        <taxon>Amycolatopsis</taxon>
    </lineage>
</organism>
<evidence type="ECO:0000313" key="2">
    <source>
        <dbReference type="Proteomes" id="UP001597419"/>
    </source>
</evidence>
<dbReference type="RefSeq" id="WP_345407753.1">
    <property type="nucleotide sequence ID" value="NZ_BAABHG010000023.1"/>
</dbReference>
<sequence length="73" mass="7744">MTDEIGVITGDVTIRTSDRSDGTAEWYTVTGSPISIPDGGLDALHTQVTDAVREGEQPVAYAAVDDTYVPMKS</sequence>
<keyword evidence="2" id="KW-1185">Reference proteome</keyword>
<reference evidence="2" key="1">
    <citation type="journal article" date="2019" name="Int. J. Syst. Evol. Microbiol.">
        <title>The Global Catalogue of Microorganisms (GCM) 10K type strain sequencing project: providing services to taxonomists for standard genome sequencing and annotation.</title>
        <authorList>
            <consortium name="The Broad Institute Genomics Platform"/>
            <consortium name="The Broad Institute Genome Sequencing Center for Infectious Disease"/>
            <person name="Wu L."/>
            <person name="Ma J."/>
        </authorList>
    </citation>
    <scope>NUCLEOTIDE SEQUENCE [LARGE SCALE GENOMIC DNA]</scope>
    <source>
        <strain evidence="2">CGMCC 4.7643</strain>
    </source>
</reference>
<proteinExistence type="predicted"/>
<evidence type="ECO:0000313" key="1">
    <source>
        <dbReference type="EMBL" id="MFD2464177.1"/>
    </source>
</evidence>
<comment type="caution">
    <text evidence="1">The sequence shown here is derived from an EMBL/GenBank/DDBJ whole genome shotgun (WGS) entry which is preliminary data.</text>
</comment>
<accession>A0ABW5GUG2</accession>